<gene>
    <name evidence="5" type="ORF">J2S73_003335</name>
</gene>
<evidence type="ECO:0000313" key="5">
    <source>
        <dbReference type="EMBL" id="MDQ0316859.1"/>
    </source>
</evidence>
<dbReference type="PANTHER" id="PTHR42659">
    <property type="entry name" value="XANTHINE DEHYDROGENASE SUBUNIT C-RELATED"/>
    <property type="match status" value="1"/>
</dbReference>
<dbReference type="InterPro" id="IPR036683">
    <property type="entry name" value="CO_DH_flav_C_dom_sf"/>
</dbReference>
<dbReference type="Proteomes" id="UP001229244">
    <property type="component" value="Unassembled WGS sequence"/>
</dbReference>
<comment type="caution">
    <text evidence="5">The sequence shown here is derived from an EMBL/GenBank/DDBJ whole genome shotgun (WGS) entry which is preliminary data.</text>
</comment>
<evidence type="ECO:0000256" key="2">
    <source>
        <dbReference type="ARBA" id="ARBA00022827"/>
    </source>
</evidence>
<keyword evidence="6" id="KW-1185">Reference proteome</keyword>
<evidence type="ECO:0000313" key="6">
    <source>
        <dbReference type="Proteomes" id="UP001229244"/>
    </source>
</evidence>
<proteinExistence type="predicted"/>
<dbReference type="PANTHER" id="PTHR42659:SF2">
    <property type="entry name" value="XANTHINE DEHYDROGENASE SUBUNIT C-RELATED"/>
    <property type="match status" value="1"/>
</dbReference>
<dbReference type="InterPro" id="IPR002346">
    <property type="entry name" value="Mopterin_DH_FAD-bd"/>
</dbReference>
<feature type="domain" description="FAD-binding PCMH-type" evidence="4">
    <location>
        <begin position="1"/>
        <end position="178"/>
    </location>
</feature>
<evidence type="ECO:0000259" key="4">
    <source>
        <dbReference type="PROSITE" id="PS51387"/>
    </source>
</evidence>
<name>A0AAE4AVN9_9HYPH</name>
<dbReference type="Pfam" id="PF00941">
    <property type="entry name" value="FAD_binding_5"/>
    <property type="match status" value="1"/>
</dbReference>
<dbReference type="Gene3D" id="3.30.390.50">
    <property type="entry name" value="CO dehydrogenase flavoprotein, C-terminal domain"/>
    <property type="match status" value="1"/>
</dbReference>
<dbReference type="SUPFAM" id="SSF55447">
    <property type="entry name" value="CO dehydrogenase flavoprotein C-terminal domain-like"/>
    <property type="match status" value="1"/>
</dbReference>
<organism evidence="5 6">
    <name type="scientific">Amorphus orientalis</name>
    <dbReference type="NCBI Taxonomy" id="649198"/>
    <lineage>
        <taxon>Bacteria</taxon>
        <taxon>Pseudomonadati</taxon>
        <taxon>Pseudomonadota</taxon>
        <taxon>Alphaproteobacteria</taxon>
        <taxon>Hyphomicrobiales</taxon>
        <taxon>Amorphaceae</taxon>
        <taxon>Amorphus</taxon>
    </lineage>
</organism>
<dbReference type="InterPro" id="IPR036318">
    <property type="entry name" value="FAD-bd_PCMH-like_sf"/>
</dbReference>
<accession>A0AAE4AVN9</accession>
<dbReference type="PROSITE" id="PS51387">
    <property type="entry name" value="FAD_PCMH"/>
    <property type="match status" value="1"/>
</dbReference>
<keyword evidence="3" id="KW-0560">Oxidoreductase</keyword>
<dbReference type="SUPFAM" id="SSF56176">
    <property type="entry name" value="FAD-binding/transporter-associated domain-like"/>
    <property type="match status" value="1"/>
</dbReference>
<reference evidence="5" key="1">
    <citation type="submission" date="2023-07" db="EMBL/GenBank/DDBJ databases">
        <title>Genomic Encyclopedia of Type Strains, Phase IV (KMG-IV): sequencing the most valuable type-strain genomes for metagenomic binning, comparative biology and taxonomic classification.</title>
        <authorList>
            <person name="Goeker M."/>
        </authorList>
    </citation>
    <scope>NUCLEOTIDE SEQUENCE</scope>
    <source>
        <strain evidence="5">DSM 21202</strain>
    </source>
</reference>
<protein>
    <submittedName>
        <fullName evidence="5">CO/xanthine dehydrogenase FAD-binding subunit</fullName>
    </submittedName>
</protein>
<dbReference type="InterPro" id="IPR051312">
    <property type="entry name" value="Diverse_Substr_Oxidored"/>
</dbReference>
<dbReference type="InterPro" id="IPR016169">
    <property type="entry name" value="FAD-bd_PCMH_sub2"/>
</dbReference>
<keyword evidence="1" id="KW-0285">Flavoprotein</keyword>
<dbReference type="InterPro" id="IPR016166">
    <property type="entry name" value="FAD-bd_PCMH"/>
</dbReference>
<sequence>MKPAPFAYLRPDSLEAALEALDEHGADAAILAGGQSLMPELATRVRAPKVLVDVNRIGAAHAMISADSESLTIGANARHRDVVGDATVARTVPMLAHAGTLIGNVAIRNRGTFGGSIAHADPSAEWPLCLLALDGRITVASTSATRSIAAETFFTGRNATSRGADEMVVSATVPIPDFAFFDEIALRPTAPAIASLSLSRARDGTIRTALGAVADRPILIAATALAALAPDPDWRAVRAVAEAEIGDLFPVSDRTYRLHLVMTLLGRAARALRKVSDPDQS</sequence>
<dbReference type="GO" id="GO:0016491">
    <property type="term" value="F:oxidoreductase activity"/>
    <property type="evidence" value="ECO:0007669"/>
    <property type="project" value="UniProtKB-KW"/>
</dbReference>
<dbReference type="RefSeq" id="WP_306886734.1">
    <property type="nucleotide sequence ID" value="NZ_JAUSUL010000003.1"/>
</dbReference>
<dbReference type="InterPro" id="IPR016167">
    <property type="entry name" value="FAD-bd_PCMH_sub1"/>
</dbReference>
<evidence type="ECO:0000256" key="3">
    <source>
        <dbReference type="ARBA" id="ARBA00023002"/>
    </source>
</evidence>
<dbReference type="AlphaFoldDB" id="A0AAE4AVN9"/>
<dbReference type="EMBL" id="JAUSUL010000003">
    <property type="protein sequence ID" value="MDQ0316859.1"/>
    <property type="molecule type" value="Genomic_DNA"/>
</dbReference>
<dbReference type="Gene3D" id="3.30.43.10">
    <property type="entry name" value="Uridine Diphospho-n-acetylenolpyruvylglucosamine Reductase, domain 2"/>
    <property type="match status" value="1"/>
</dbReference>
<keyword evidence="2" id="KW-0274">FAD</keyword>
<evidence type="ECO:0000256" key="1">
    <source>
        <dbReference type="ARBA" id="ARBA00022630"/>
    </source>
</evidence>
<dbReference type="GO" id="GO:0071949">
    <property type="term" value="F:FAD binding"/>
    <property type="evidence" value="ECO:0007669"/>
    <property type="project" value="InterPro"/>
</dbReference>
<dbReference type="Gene3D" id="3.30.465.10">
    <property type="match status" value="1"/>
</dbReference>